<gene>
    <name evidence="1" type="ORF">FC695_24725</name>
</gene>
<name>A0A9X9A5G3_BACCE</name>
<organism evidence="1 2">
    <name type="scientific">Bacillus cereus</name>
    <dbReference type="NCBI Taxonomy" id="1396"/>
    <lineage>
        <taxon>Bacteria</taxon>
        <taxon>Bacillati</taxon>
        <taxon>Bacillota</taxon>
        <taxon>Bacilli</taxon>
        <taxon>Bacillales</taxon>
        <taxon>Bacillaceae</taxon>
        <taxon>Bacillus</taxon>
        <taxon>Bacillus cereus group</taxon>
    </lineage>
</organism>
<proteinExistence type="predicted"/>
<evidence type="ECO:0000313" key="2">
    <source>
        <dbReference type="Proteomes" id="UP000308444"/>
    </source>
</evidence>
<dbReference type="EMBL" id="SZOH01001975">
    <property type="protein sequence ID" value="TKI97888.1"/>
    <property type="molecule type" value="Genomic_DNA"/>
</dbReference>
<dbReference type="Proteomes" id="UP000308444">
    <property type="component" value="Unassembled WGS sequence"/>
</dbReference>
<evidence type="ECO:0000313" key="1">
    <source>
        <dbReference type="EMBL" id="TKI97888.1"/>
    </source>
</evidence>
<accession>A0A9X9A5G3</accession>
<comment type="caution">
    <text evidence="1">The sequence shown here is derived from an EMBL/GenBank/DDBJ whole genome shotgun (WGS) entry which is preliminary data.</text>
</comment>
<sequence length="34" mass="3938">MFNYSNGRLTSVICILCSYKSDYSDSTIRCKVIR</sequence>
<dbReference type="AlphaFoldDB" id="A0A9X9A5G3"/>
<reference evidence="1 2" key="1">
    <citation type="journal article" date="2019" name="Environ. Microbiol.">
        <title>An active ?-lactamase is a part of an orchestrated cell wall stress resistance network of Bacillus subtilis and related rhizosphere species.</title>
        <authorList>
            <person name="Bucher T."/>
            <person name="Keren-Paz A."/>
            <person name="Hausser J."/>
            <person name="Olender T."/>
            <person name="Cytryn E."/>
            <person name="Kolodkin-Gal I."/>
        </authorList>
    </citation>
    <scope>NUCLEOTIDE SEQUENCE [LARGE SCALE GENOMIC DNA]</scope>
    <source>
        <strain evidence="1 2">I32</strain>
    </source>
</reference>
<protein>
    <submittedName>
        <fullName evidence="1">Uncharacterized protein</fullName>
    </submittedName>
</protein>